<keyword evidence="1 10" id="KW-1003">Cell membrane</keyword>
<name>A0A918U8H6_9NEIS</name>
<keyword evidence="4 10" id="KW-0808">Transferase</keyword>
<feature type="binding site" evidence="10">
    <location>
        <begin position="13"/>
        <end position="15"/>
    </location>
    <ligand>
        <name>UDP-N-acetyl-alpha-D-glucosamine</name>
        <dbReference type="ChEBI" id="CHEBI:57705"/>
    </ligand>
</feature>
<comment type="pathway">
    <text evidence="10">Cell wall biogenesis; peptidoglycan biosynthesis.</text>
</comment>
<proteinExistence type="inferred from homology"/>
<dbReference type="Gene3D" id="3.40.50.2000">
    <property type="entry name" value="Glycogen Phosphorylase B"/>
    <property type="match status" value="2"/>
</dbReference>
<feature type="binding site" evidence="10">
    <location>
        <position position="162"/>
    </location>
    <ligand>
        <name>UDP-N-acetyl-alpha-D-glucosamine</name>
        <dbReference type="ChEBI" id="CHEBI:57705"/>
    </ligand>
</feature>
<dbReference type="GO" id="GO:0008360">
    <property type="term" value="P:regulation of cell shape"/>
    <property type="evidence" value="ECO:0007669"/>
    <property type="project" value="UniProtKB-KW"/>
</dbReference>
<organism evidence="13 14">
    <name type="scientific">Paludibacterium paludis</name>
    <dbReference type="NCBI Taxonomy" id="1225769"/>
    <lineage>
        <taxon>Bacteria</taxon>
        <taxon>Pseudomonadati</taxon>
        <taxon>Pseudomonadota</taxon>
        <taxon>Betaproteobacteria</taxon>
        <taxon>Neisseriales</taxon>
        <taxon>Chromobacteriaceae</taxon>
        <taxon>Paludibacterium</taxon>
    </lineage>
</organism>
<dbReference type="Pfam" id="PF03033">
    <property type="entry name" value="Glyco_transf_28"/>
    <property type="match status" value="1"/>
</dbReference>
<gene>
    <name evidence="10 13" type="primary">murG</name>
    <name evidence="13" type="ORF">GCM10011289_10120</name>
</gene>
<dbReference type="GO" id="GO:0050511">
    <property type="term" value="F:undecaprenyldiphospho-muramoylpentapeptide beta-N-acetylglucosaminyltransferase activity"/>
    <property type="evidence" value="ECO:0007669"/>
    <property type="project" value="UniProtKB-UniRule"/>
</dbReference>
<keyword evidence="6 10" id="KW-0573">Peptidoglycan synthesis</keyword>
<dbReference type="Proteomes" id="UP000645257">
    <property type="component" value="Unassembled WGS sequence"/>
</dbReference>
<evidence type="ECO:0000259" key="11">
    <source>
        <dbReference type="Pfam" id="PF03033"/>
    </source>
</evidence>
<evidence type="ECO:0000256" key="5">
    <source>
        <dbReference type="ARBA" id="ARBA00022960"/>
    </source>
</evidence>
<comment type="subcellular location">
    <subcellularLocation>
        <location evidence="10">Cell membrane</location>
        <topology evidence="10">Peripheral membrane protein</topology>
        <orientation evidence="10">Cytoplasmic side</orientation>
    </subcellularLocation>
</comment>
<keyword evidence="5 10" id="KW-0133">Cell shape</keyword>
<evidence type="ECO:0000256" key="4">
    <source>
        <dbReference type="ARBA" id="ARBA00022679"/>
    </source>
</evidence>
<comment type="catalytic activity">
    <reaction evidence="10">
        <text>di-trans,octa-cis-undecaprenyl diphospho-N-acetyl-alpha-D-muramoyl-L-alanyl-D-glutamyl-meso-2,6-diaminopimeloyl-D-alanyl-D-alanine + UDP-N-acetyl-alpha-D-glucosamine = di-trans,octa-cis-undecaprenyl diphospho-[N-acetyl-alpha-D-glucosaminyl-(1-&gt;4)]-N-acetyl-alpha-D-muramoyl-L-alanyl-D-glutamyl-meso-2,6-diaminopimeloyl-D-alanyl-D-alanine + UDP + H(+)</text>
        <dbReference type="Rhea" id="RHEA:31227"/>
        <dbReference type="ChEBI" id="CHEBI:15378"/>
        <dbReference type="ChEBI" id="CHEBI:57705"/>
        <dbReference type="ChEBI" id="CHEBI:58223"/>
        <dbReference type="ChEBI" id="CHEBI:61387"/>
        <dbReference type="ChEBI" id="CHEBI:61388"/>
        <dbReference type="EC" id="2.4.1.227"/>
    </reaction>
</comment>
<dbReference type="GO" id="GO:0051301">
    <property type="term" value="P:cell division"/>
    <property type="evidence" value="ECO:0007669"/>
    <property type="project" value="UniProtKB-KW"/>
</dbReference>
<evidence type="ECO:0000256" key="2">
    <source>
        <dbReference type="ARBA" id="ARBA00022618"/>
    </source>
</evidence>
<keyword evidence="9 10" id="KW-0961">Cell wall biogenesis/degradation</keyword>
<dbReference type="InterPro" id="IPR006009">
    <property type="entry name" value="GlcNAc_MurG"/>
</dbReference>
<dbReference type="SUPFAM" id="SSF53756">
    <property type="entry name" value="UDP-Glycosyltransferase/glycogen phosphorylase"/>
    <property type="match status" value="1"/>
</dbReference>
<keyword evidence="8 10" id="KW-0131">Cell cycle</keyword>
<feature type="binding site" evidence="10">
    <location>
        <position position="190"/>
    </location>
    <ligand>
        <name>UDP-N-acetyl-alpha-D-glucosamine</name>
        <dbReference type="ChEBI" id="CHEBI:57705"/>
    </ligand>
</feature>
<dbReference type="GO" id="GO:0009252">
    <property type="term" value="P:peptidoglycan biosynthetic process"/>
    <property type="evidence" value="ECO:0007669"/>
    <property type="project" value="UniProtKB-UniRule"/>
</dbReference>
<keyword evidence="3 10" id="KW-0328">Glycosyltransferase</keyword>
<evidence type="ECO:0000259" key="12">
    <source>
        <dbReference type="Pfam" id="PF04101"/>
    </source>
</evidence>
<dbReference type="AlphaFoldDB" id="A0A918U8H6"/>
<feature type="binding site" evidence="10">
    <location>
        <position position="244"/>
    </location>
    <ligand>
        <name>UDP-N-acetyl-alpha-D-glucosamine</name>
        <dbReference type="ChEBI" id="CHEBI:57705"/>
    </ligand>
</feature>
<keyword evidence="14" id="KW-1185">Reference proteome</keyword>
<feature type="domain" description="Glycosyl transferase family 28 C-terminal" evidence="12">
    <location>
        <begin position="184"/>
        <end position="345"/>
    </location>
</feature>
<evidence type="ECO:0000256" key="3">
    <source>
        <dbReference type="ARBA" id="ARBA00022676"/>
    </source>
</evidence>
<evidence type="ECO:0000313" key="13">
    <source>
        <dbReference type="EMBL" id="GGY09316.1"/>
    </source>
</evidence>
<evidence type="ECO:0000256" key="6">
    <source>
        <dbReference type="ARBA" id="ARBA00022984"/>
    </source>
</evidence>
<evidence type="ECO:0000256" key="7">
    <source>
        <dbReference type="ARBA" id="ARBA00023136"/>
    </source>
</evidence>
<dbReference type="PANTHER" id="PTHR21015">
    <property type="entry name" value="UDP-N-ACETYLGLUCOSAMINE--N-ACETYLMURAMYL-(PENTAPEPTIDE) PYROPHOSPHORYL-UNDECAPRENOL N-ACETYLGLUCOSAMINE TRANSFERASE 1"/>
    <property type="match status" value="1"/>
</dbReference>
<dbReference type="EMBL" id="BMYX01000004">
    <property type="protein sequence ID" value="GGY09316.1"/>
    <property type="molecule type" value="Genomic_DNA"/>
</dbReference>
<keyword evidence="7 10" id="KW-0472">Membrane</keyword>
<dbReference type="HAMAP" id="MF_00033">
    <property type="entry name" value="MurG"/>
    <property type="match status" value="1"/>
</dbReference>
<comment type="similarity">
    <text evidence="10">Belongs to the glycosyltransferase 28 family. MurG subfamily.</text>
</comment>
<sequence>MARKTVMIMAGGTGGHIFPGLAVAREMSARGWEVIWLGAEGGMETRLVPQHGYAIETLKIAGMRGNGLRRWLSLPPMMLRALLRTFGVLRRHRPALAIGFGGYTGFPGGLMAVLCGKPLVIHEQNSVAGLTNRVLSRLARRTLFAFPSAFPCLDGMVGNPVREEIAALPGPEERFEGRQGPLRLLVVGGSLGARVFNTLLPEAIALLSEGDRPLVTHQAGAKEIGTLKENYRAAGVDAECLAFIDDMAARYADADLVLCRAGALTVAELAAAGVGSILVPYPFAVDDHQTGNARYLSEAGAARLVPQHVLTAEGLASLLKSTTRDECLQMARRARLLAIPDAARRVADECEAVTGLK</sequence>
<dbReference type="GO" id="GO:0005886">
    <property type="term" value="C:plasma membrane"/>
    <property type="evidence" value="ECO:0007669"/>
    <property type="project" value="UniProtKB-SubCell"/>
</dbReference>
<keyword evidence="2 10" id="KW-0132">Cell division</keyword>
<evidence type="ECO:0000313" key="14">
    <source>
        <dbReference type="Proteomes" id="UP000645257"/>
    </source>
</evidence>
<reference evidence="13" key="2">
    <citation type="submission" date="2020-09" db="EMBL/GenBank/DDBJ databases">
        <authorList>
            <person name="Sun Q."/>
            <person name="Kim S."/>
        </authorList>
    </citation>
    <scope>NUCLEOTIDE SEQUENCE</scope>
    <source>
        <strain evidence="13">KCTC 32182</strain>
    </source>
</reference>
<protein>
    <recommendedName>
        <fullName evidence="10">UDP-N-acetylglucosamine--N-acetylmuramyl-(pentapeptide) pyrophosphoryl-undecaprenol N-acetylglucosamine transferase</fullName>
        <ecNumber evidence="10">2.4.1.227</ecNumber>
    </recommendedName>
    <alternativeName>
        <fullName evidence="10">Undecaprenyl-PP-MurNAc-pentapeptide-UDPGlcNAc GlcNAc transferase</fullName>
    </alternativeName>
</protein>
<accession>A0A918U8H6</accession>
<comment type="caution">
    <text evidence="13">The sequence shown here is derived from an EMBL/GenBank/DDBJ whole genome shotgun (WGS) entry which is preliminary data.</text>
</comment>
<dbReference type="NCBIfam" id="TIGR01133">
    <property type="entry name" value="murG"/>
    <property type="match status" value="1"/>
</dbReference>
<feature type="domain" description="Glycosyltransferase family 28 N-terminal" evidence="11">
    <location>
        <begin position="6"/>
        <end position="142"/>
    </location>
</feature>
<reference evidence="13" key="1">
    <citation type="journal article" date="2014" name="Int. J. Syst. Evol. Microbiol.">
        <title>Complete genome sequence of Corynebacterium casei LMG S-19264T (=DSM 44701T), isolated from a smear-ripened cheese.</title>
        <authorList>
            <consortium name="US DOE Joint Genome Institute (JGI-PGF)"/>
            <person name="Walter F."/>
            <person name="Albersmeier A."/>
            <person name="Kalinowski J."/>
            <person name="Ruckert C."/>
        </authorList>
    </citation>
    <scope>NUCLEOTIDE SEQUENCE</scope>
    <source>
        <strain evidence="13">KCTC 32182</strain>
    </source>
</reference>
<dbReference type="GO" id="GO:0071555">
    <property type="term" value="P:cell wall organization"/>
    <property type="evidence" value="ECO:0007669"/>
    <property type="project" value="UniProtKB-KW"/>
</dbReference>
<dbReference type="InterPro" id="IPR007235">
    <property type="entry name" value="Glyco_trans_28_C"/>
</dbReference>
<evidence type="ECO:0000256" key="10">
    <source>
        <dbReference type="HAMAP-Rule" id="MF_00033"/>
    </source>
</evidence>
<evidence type="ECO:0000256" key="8">
    <source>
        <dbReference type="ARBA" id="ARBA00023306"/>
    </source>
</evidence>
<dbReference type="EC" id="2.4.1.227" evidence="10"/>
<dbReference type="CDD" id="cd03785">
    <property type="entry name" value="GT28_MurG"/>
    <property type="match status" value="1"/>
</dbReference>
<comment type="function">
    <text evidence="10">Cell wall formation. Catalyzes the transfer of a GlcNAc subunit on undecaprenyl-pyrophosphoryl-MurNAc-pentapeptide (lipid intermediate I) to form undecaprenyl-pyrophosphoryl-MurNAc-(pentapeptide)GlcNAc (lipid intermediate II).</text>
</comment>
<evidence type="ECO:0000256" key="1">
    <source>
        <dbReference type="ARBA" id="ARBA00022475"/>
    </source>
</evidence>
<dbReference type="PANTHER" id="PTHR21015:SF22">
    <property type="entry name" value="GLYCOSYLTRANSFERASE"/>
    <property type="match status" value="1"/>
</dbReference>
<feature type="binding site" evidence="10">
    <location>
        <begin position="263"/>
        <end position="268"/>
    </location>
    <ligand>
        <name>UDP-N-acetyl-alpha-D-glucosamine</name>
        <dbReference type="ChEBI" id="CHEBI:57705"/>
    </ligand>
</feature>
<dbReference type="Pfam" id="PF04101">
    <property type="entry name" value="Glyco_tran_28_C"/>
    <property type="match status" value="1"/>
</dbReference>
<dbReference type="GO" id="GO:0005975">
    <property type="term" value="P:carbohydrate metabolic process"/>
    <property type="evidence" value="ECO:0007669"/>
    <property type="project" value="InterPro"/>
</dbReference>
<feature type="binding site" evidence="10">
    <location>
        <position position="125"/>
    </location>
    <ligand>
        <name>UDP-N-acetyl-alpha-D-glucosamine</name>
        <dbReference type="ChEBI" id="CHEBI:57705"/>
    </ligand>
</feature>
<dbReference type="InterPro" id="IPR004276">
    <property type="entry name" value="GlycoTrans_28_N"/>
</dbReference>
<feature type="binding site" evidence="10">
    <location>
        <position position="289"/>
    </location>
    <ligand>
        <name>UDP-N-acetyl-alpha-D-glucosamine</name>
        <dbReference type="ChEBI" id="CHEBI:57705"/>
    </ligand>
</feature>
<evidence type="ECO:0000256" key="9">
    <source>
        <dbReference type="ARBA" id="ARBA00023316"/>
    </source>
</evidence>
<dbReference type="RefSeq" id="WP_189531906.1">
    <property type="nucleotide sequence ID" value="NZ_BMYX01000004.1"/>
</dbReference>